<accession>A0ABS4AY07</accession>
<dbReference type="InterPro" id="IPR018723">
    <property type="entry name" value="DUF2254_membrane"/>
</dbReference>
<feature type="compositionally biased region" description="Basic and acidic residues" evidence="1">
    <location>
        <begin position="394"/>
        <end position="407"/>
    </location>
</feature>
<evidence type="ECO:0000313" key="3">
    <source>
        <dbReference type="EMBL" id="MBP0466269.1"/>
    </source>
</evidence>
<feature type="transmembrane region" description="Helical" evidence="2">
    <location>
        <begin position="87"/>
        <end position="108"/>
    </location>
</feature>
<keyword evidence="2" id="KW-0472">Membrane</keyword>
<name>A0ABS4AY07_9PROT</name>
<dbReference type="EMBL" id="JAGIYZ010000025">
    <property type="protein sequence ID" value="MBP0466269.1"/>
    <property type="molecule type" value="Genomic_DNA"/>
</dbReference>
<feature type="transmembrane region" description="Helical" evidence="2">
    <location>
        <begin position="120"/>
        <end position="140"/>
    </location>
</feature>
<evidence type="ECO:0000256" key="2">
    <source>
        <dbReference type="SAM" id="Phobius"/>
    </source>
</evidence>
<feature type="region of interest" description="Disordered" evidence="1">
    <location>
        <begin position="394"/>
        <end position="415"/>
    </location>
</feature>
<protein>
    <submittedName>
        <fullName evidence="3">DUF2254 domain-containing protein</fullName>
    </submittedName>
</protein>
<evidence type="ECO:0000313" key="4">
    <source>
        <dbReference type="Proteomes" id="UP000680815"/>
    </source>
</evidence>
<comment type="caution">
    <text evidence="3">The sequence shown here is derived from an EMBL/GenBank/DDBJ whole genome shotgun (WGS) entry which is preliminary data.</text>
</comment>
<keyword evidence="4" id="KW-1185">Reference proteome</keyword>
<dbReference type="Pfam" id="PF10011">
    <property type="entry name" value="DUF2254"/>
    <property type="match status" value="1"/>
</dbReference>
<dbReference type="Proteomes" id="UP000680815">
    <property type="component" value="Unassembled WGS sequence"/>
</dbReference>
<feature type="transmembrane region" description="Helical" evidence="2">
    <location>
        <begin position="42"/>
        <end position="67"/>
    </location>
</feature>
<dbReference type="RefSeq" id="WP_209353675.1">
    <property type="nucleotide sequence ID" value="NZ_JAGIYZ010000025.1"/>
</dbReference>
<organism evidence="3 4">
    <name type="scientific">Roseomonas nitratireducens</name>
    <dbReference type="NCBI Taxonomy" id="2820810"/>
    <lineage>
        <taxon>Bacteria</taxon>
        <taxon>Pseudomonadati</taxon>
        <taxon>Pseudomonadota</taxon>
        <taxon>Alphaproteobacteria</taxon>
        <taxon>Acetobacterales</taxon>
        <taxon>Roseomonadaceae</taxon>
        <taxon>Roseomonas</taxon>
    </lineage>
</organism>
<gene>
    <name evidence="3" type="ORF">J5Y09_20245</name>
</gene>
<reference evidence="3 4" key="1">
    <citation type="submission" date="2021-03" db="EMBL/GenBank/DDBJ databases">
        <authorList>
            <person name="So Y."/>
        </authorList>
    </citation>
    <scope>NUCLEOTIDE SEQUENCE [LARGE SCALE GENOMIC DNA]</scope>
    <source>
        <strain evidence="3 4">PWR1</strain>
    </source>
</reference>
<keyword evidence="2" id="KW-0812">Transmembrane</keyword>
<evidence type="ECO:0000256" key="1">
    <source>
        <dbReference type="SAM" id="MobiDB-lite"/>
    </source>
</evidence>
<sequence length="415" mass="44884">MPVWLIPIVYTLGSLVAALALPRIEHALDLPLDLGISAGSALAVQSAIASGMMALTGIVFSVAFVMLQFSAVTYSPRFASRFARDPVLFHALGIFFATFSYSLAAAAWVDREGSGRVPAISSAIAVAMLFVSMVTFGLLLRRLGDLQITNTLRYIGDQGRDVIKQTARSLAPWSGARGGDRATQPAPAPVTQVLRHAGSPRYVQRYDIPRLIGLAQGAGACIEVECAVGDMMMEGSVMLRVRGGAGTIPEAALRGAVRLGADRTFEQDPKYPLRLLVDIAIKALSPAINDPTTAVQALDQIEDLLRRLARHELEDGRLADASGTVRLVFPTPEWEDYLALAFDEIRVFGATSVQVMRRLRSALVGLAELLGEHERAASIERYLRHMDAAIEHSPFDEQDRAAARQEDPQGLGLTR</sequence>
<keyword evidence="2" id="KW-1133">Transmembrane helix</keyword>
<proteinExistence type="predicted"/>